<evidence type="ECO:0008006" key="3">
    <source>
        <dbReference type="Google" id="ProtNLM"/>
    </source>
</evidence>
<name>A0A1M4TYY6_9FIRM</name>
<dbReference type="RefSeq" id="WP_072973606.1">
    <property type="nucleotide sequence ID" value="NZ_FQTY01000002.1"/>
</dbReference>
<sequence>MFDTLMKFDKGRATLDFYATDKRAIEELLNREKFRKTVYEPACGQGHIGNVLEEYGYKVKATDICYRGYGEEREVDFFTVNENTLDIVTNPPYFCADNFIKHALEISAPKVKIAMLFRLAFLEGQKRYKLFKDHPPQSVYVFSKRLSCAKNGNFHECKSNAIAFAWFIWEVGYTGRTEIKWIL</sequence>
<proteinExistence type="predicted"/>
<keyword evidence="2" id="KW-1185">Reference proteome</keyword>
<dbReference type="EMBL" id="FQTY01000002">
    <property type="protein sequence ID" value="SHE49554.1"/>
    <property type="molecule type" value="Genomic_DNA"/>
</dbReference>
<dbReference type="AlphaFoldDB" id="A0A1M4TYY6"/>
<organism evidence="1 2">
    <name type="scientific">Tissierella praeacuta DSM 18095</name>
    <dbReference type="NCBI Taxonomy" id="1123404"/>
    <lineage>
        <taxon>Bacteria</taxon>
        <taxon>Bacillati</taxon>
        <taxon>Bacillota</taxon>
        <taxon>Tissierellia</taxon>
        <taxon>Tissierellales</taxon>
        <taxon>Tissierellaceae</taxon>
        <taxon>Tissierella</taxon>
    </lineage>
</organism>
<gene>
    <name evidence="1" type="ORF">SAMN02745784_00926</name>
</gene>
<dbReference type="STRING" id="1123404.SAMN02745784_00926"/>
<dbReference type="Proteomes" id="UP000184114">
    <property type="component" value="Unassembled WGS sequence"/>
</dbReference>
<evidence type="ECO:0000313" key="1">
    <source>
        <dbReference type="EMBL" id="SHE49554.1"/>
    </source>
</evidence>
<protein>
    <recommendedName>
        <fullName evidence="3">Conjugal transfer protein</fullName>
    </recommendedName>
</protein>
<dbReference type="GeneID" id="90996239"/>
<dbReference type="InterPro" id="IPR029063">
    <property type="entry name" value="SAM-dependent_MTases_sf"/>
</dbReference>
<reference evidence="2" key="1">
    <citation type="submission" date="2016-11" db="EMBL/GenBank/DDBJ databases">
        <authorList>
            <person name="Varghese N."/>
            <person name="Submissions S."/>
        </authorList>
    </citation>
    <scope>NUCLEOTIDE SEQUENCE [LARGE SCALE GENOMIC DNA]</scope>
    <source>
        <strain evidence="2">DSM 18095</strain>
    </source>
</reference>
<dbReference type="SUPFAM" id="SSF53335">
    <property type="entry name" value="S-adenosyl-L-methionine-dependent methyltransferases"/>
    <property type="match status" value="1"/>
</dbReference>
<evidence type="ECO:0000313" key="2">
    <source>
        <dbReference type="Proteomes" id="UP000184114"/>
    </source>
</evidence>
<accession>A0A1M4TYY6</accession>